<feature type="signal peptide" evidence="1">
    <location>
        <begin position="1"/>
        <end position="22"/>
    </location>
</feature>
<evidence type="ECO:0000313" key="6">
    <source>
        <dbReference type="EMBL" id="CAF3809349.1"/>
    </source>
</evidence>
<evidence type="ECO:0000313" key="5">
    <source>
        <dbReference type="EMBL" id="CAF2271994.1"/>
    </source>
</evidence>
<sequence>MQPRFLLIHVICLLAVIRLAKTDLVKDFRPPATPLLLLNPTIQVWSKGDRLNDVPTSHWIESQNMSLVGLIRINNGSKILRFMGVTDESIEPMKQIQVRVQPTQTLYVFQSEEVELNLTFIQPAFMHSLELSSLPLGYLIHSVRSLSSEQEISVQIYIEISADFVVNSLANDQVVWEEARPGEHRWQSYSHAPFQTHGDRIKPDWGYFYVASRSRFLRDSTQVNASLSRQAFIQGTFNLPQRDDSQGPRSVQNGYPASSFQFDYGQMNQNSNSYSSFLVLFHDEQLSINFFSNYQRPYWTKIYTNAQQLLDAAFQRFSDIQDEANQYDKMLIDRYTNVAGDEYATLLSLVHRQVTGACVTVWNDERQEAWSYMKEQSSDGDVSTVDVISPAAPFFLTLGPEYLRRLILPLLAYSNNETYVRYKLPWTPHHLGDWPVCSILSQEQEQMPMEETGNMLILLAAIAQRQSKQIDYLQPYAPLLQSWADYLNDSLPDPENQLCTDDFEGSSAHNANLALKGIIGLGAYSILLSMGLGNQSQADVYMKQAVDFAYAWTLLDWNGQDHFRLQYNASDSTWSQKYNMFWSLVIGLDDVLFGELRIRDIELAYYEKKMNRFGLPLDSRGALAKLDSSMWIAAMTRGNTEQRQQIIDNLYTFAHSTPTRIPLSDLYDTTTNEAVYFTARPVLGGLYALDLLAI</sequence>
<feature type="domain" description="Glutaminase A N-terminal" evidence="4">
    <location>
        <begin position="103"/>
        <end position="331"/>
    </location>
</feature>
<feature type="chain" id="PRO_5036413439" description="Glutaminase" evidence="1">
    <location>
        <begin position="23"/>
        <end position="694"/>
    </location>
</feature>
<dbReference type="Proteomes" id="UP000663887">
    <property type="component" value="Unassembled WGS sequence"/>
</dbReference>
<dbReference type="InterPro" id="IPR033433">
    <property type="entry name" value="GtaA_N"/>
</dbReference>
<dbReference type="Pfam" id="PF16334">
    <property type="entry name" value="DUF4964"/>
    <property type="match status" value="1"/>
</dbReference>
<organism evidence="5 7">
    <name type="scientific">Rotaria magnacalcarata</name>
    <dbReference type="NCBI Taxonomy" id="392030"/>
    <lineage>
        <taxon>Eukaryota</taxon>
        <taxon>Metazoa</taxon>
        <taxon>Spiralia</taxon>
        <taxon>Gnathifera</taxon>
        <taxon>Rotifera</taxon>
        <taxon>Eurotatoria</taxon>
        <taxon>Bdelloidea</taxon>
        <taxon>Philodinida</taxon>
        <taxon>Philodinidae</taxon>
        <taxon>Rotaria</taxon>
    </lineage>
</organism>
<proteinExistence type="predicted"/>
<dbReference type="PANTHER" id="PTHR31987">
    <property type="entry name" value="GLUTAMINASE A-RELATED"/>
    <property type="match status" value="1"/>
</dbReference>
<dbReference type="PANTHER" id="PTHR31987:SF1">
    <property type="entry name" value="GLUTAMINASE A"/>
    <property type="match status" value="1"/>
</dbReference>
<dbReference type="Proteomes" id="UP000663842">
    <property type="component" value="Unassembled WGS sequence"/>
</dbReference>
<dbReference type="InterPro" id="IPR032514">
    <property type="entry name" value="GtaA_central"/>
</dbReference>
<gene>
    <name evidence="6" type="ORF">UXM345_LOCUS5283</name>
    <name evidence="5" type="ORF">XDN619_LOCUS37182</name>
</gene>
<dbReference type="Pfam" id="PF16335">
    <property type="entry name" value="GtaA_6_Hairpin"/>
    <property type="match status" value="1"/>
</dbReference>
<dbReference type="EMBL" id="CAJOBF010000388">
    <property type="protein sequence ID" value="CAF3809349.1"/>
    <property type="molecule type" value="Genomic_DNA"/>
</dbReference>
<dbReference type="EMBL" id="CAJNRG010019354">
    <property type="protein sequence ID" value="CAF2271994.1"/>
    <property type="molecule type" value="Genomic_DNA"/>
</dbReference>
<name>A0A817AR34_9BILA</name>
<evidence type="ECO:0000259" key="2">
    <source>
        <dbReference type="Pfam" id="PF16334"/>
    </source>
</evidence>
<dbReference type="Pfam" id="PF17168">
    <property type="entry name" value="DUF5127"/>
    <property type="match status" value="1"/>
</dbReference>
<protein>
    <recommendedName>
        <fullName evidence="8">Glutaminase</fullName>
    </recommendedName>
</protein>
<feature type="domain" description="Glutaminase A central" evidence="3">
    <location>
        <begin position="340"/>
        <end position="689"/>
    </location>
</feature>
<dbReference type="InterPro" id="IPR052743">
    <property type="entry name" value="Glutaminase_GtaA"/>
</dbReference>
<evidence type="ECO:0000313" key="7">
    <source>
        <dbReference type="Proteomes" id="UP000663887"/>
    </source>
</evidence>
<evidence type="ECO:0000256" key="1">
    <source>
        <dbReference type="SAM" id="SignalP"/>
    </source>
</evidence>
<evidence type="ECO:0008006" key="8">
    <source>
        <dbReference type="Google" id="ProtNLM"/>
    </source>
</evidence>
<keyword evidence="1" id="KW-0732">Signal</keyword>
<comment type="caution">
    <text evidence="5">The sequence shown here is derived from an EMBL/GenBank/DDBJ whole genome shotgun (WGS) entry which is preliminary data.</text>
</comment>
<feature type="domain" description="DUF4964" evidence="2">
    <location>
        <begin position="19"/>
        <end position="91"/>
    </location>
</feature>
<reference evidence="5" key="1">
    <citation type="submission" date="2021-02" db="EMBL/GenBank/DDBJ databases">
        <authorList>
            <person name="Nowell W R."/>
        </authorList>
    </citation>
    <scope>NUCLEOTIDE SEQUENCE</scope>
</reference>
<accession>A0A817AR34</accession>
<dbReference type="AlphaFoldDB" id="A0A817AR34"/>
<evidence type="ECO:0000259" key="3">
    <source>
        <dbReference type="Pfam" id="PF16335"/>
    </source>
</evidence>
<evidence type="ECO:0000259" key="4">
    <source>
        <dbReference type="Pfam" id="PF17168"/>
    </source>
</evidence>
<dbReference type="InterPro" id="IPR032515">
    <property type="entry name" value="DUF4964"/>
</dbReference>